<sequence>MPGLTQHLASLTTVPTYAEATNHPFLAAAANGTLPADRLALWLSQDRIYASHAYPAFIGSLIASIPRDSSHGIYSREERTNQHILSVMVYCLENVVREVNFFKETAEQWNLPLDVWKERKETKDYTAEMGRISKSGRMEDALIFLWAMERVYLDAWSFVAKGLQSSGIEQATAISSLAKNWSNNEFVEFVDKLARLVDDLQIQPGTDMWKRAEAIWLRVVELEVGFWPVEGEEKTLRSDYRLSVQILYRTYTVPTQNECILIAKLQ</sequence>
<dbReference type="Proteomes" id="UP000629468">
    <property type="component" value="Unassembled WGS sequence"/>
</dbReference>
<dbReference type="InterPro" id="IPR016084">
    <property type="entry name" value="Haem_Oase-like_multi-hlx"/>
</dbReference>
<dbReference type="SUPFAM" id="SSF48613">
    <property type="entry name" value="Heme oxygenase-like"/>
    <property type="match status" value="1"/>
</dbReference>
<dbReference type="PANTHER" id="PTHR41813:SF2">
    <property type="entry name" value="REGULATOR PAB1642, PUTATIVE (AFU_ORTHOLOGUE AFUA_3G11955)-RELATED"/>
    <property type="match status" value="1"/>
</dbReference>
<dbReference type="CDD" id="cd19357">
    <property type="entry name" value="TenA_E_At3g16990-like"/>
    <property type="match status" value="1"/>
</dbReference>
<dbReference type="EMBL" id="JABXXO010000011">
    <property type="protein sequence ID" value="KAF7764034.1"/>
    <property type="molecule type" value="Genomic_DNA"/>
</dbReference>
<protein>
    <recommendedName>
        <fullName evidence="1">Thiaminase-2/PQQC domain-containing protein</fullName>
    </recommendedName>
</protein>
<accession>A0A8H7C7C3</accession>
<dbReference type="Gene3D" id="1.20.910.10">
    <property type="entry name" value="Heme oxygenase-like"/>
    <property type="match status" value="1"/>
</dbReference>
<gene>
    <name evidence="2" type="ORF">Agabi119p4_8571</name>
</gene>
<evidence type="ECO:0000313" key="3">
    <source>
        <dbReference type="Proteomes" id="UP000629468"/>
    </source>
</evidence>
<dbReference type="AlphaFoldDB" id="A0A8H7C7C3"/>
<dbReference type="InterPro" id="IPR004305">
    <property type="entry name" value="Thiaminase-2/PQQC"/>
</dbReference>
<name>A0A8H7C7C3_AGABI</name>
<proteinExistence type="predicted"/>
<reference evidence="2 3" key="1">
    <citation type="journal article" name="Sci. Rep.">
        <title>Telomere-to-telomere assembled and centromere annotated genomes of the two main subspecies of the button mushroom Agaricus bisporus reveal especially polymorphic chromosome ends.</title>
        <authorList>
            <person name="Sonnenberg A.S.M."/>
            <person name="Sedaghat-Telgerd N."/>
            <person name="Lavrijssen B."/>
            <person name="Ohm R.A."/>
            <person name="Hendrickx P.M."/>
            <person name="Scholtmeijer K."/>
            <person name="Baars J.J.P."/>
            <person name="van Peer A."/>
        </authorList>
    </citation>
    <scope>NUCLEOTIDE SEQUENCE [LARGE SCALE GENOMIC DNA]</scope>
    <source>
        <strain evidence="2 3">H119_p4</strain>
    </source>
</reference>
<dbReference type="InterPro" id="IPR053261">
    <property type="entry name" value="Polyketide-peptide_reg"/>
</dbReference>
<comment type="caution">
    <text evidence="2">The sequence shown here is derived from an EMBL/GenBank/DDBJ whole genome shotgun (WGS) entry which is preliminary data.</text>
</comment>
<feature type="domain" description="Thiaminase-2/PQQC" evidence="1">
    <location>
        <begin position="15"/>
        <end position="228"/>
    </location>
</feature>
<dbReference type="Pfam" id="PF03070">
    <property type="entry name" value="TENA_THI-4"/>
    <property type="match status" value="1"/>
</dbReference>
<evidence type="ECO:0000259" key="1">
    <source>
        <dbReference type="Pfam" id="PF03070"/>
    </source>
</evidence>
<organism evidence="2 3">
    <name type="scientific">Agaricus bisporus var. burnettii</name>
    <dbReference type="NCBI Taxonomy" id="192524"/>
    <lineage>
        <taxon>Eukaryota</taxon>
        <taxon>Fungi</taxon>
        <taxon>Dikarya</taxon>
        <taxon>Basidiomycota</taxon>
        <taxon>Agaricomycotina</taxon>
        <taxon>Agaricomycetes</taxon>
        <taxon>Agaricomycetidae</taxon>
        <taxon>Agaricales</taxon>
        <taxon>Agaricineae</taxon>
        <taxon>Agaricaceae</taxon>
        <taxon>Agaricus</taxon>
    </lineage>
</organism>
<evidence type="ECO:0000313" key="2">
    <source>
        <dbReference type="EMBL" id="KAF7764034.1"/>
    </source>
</evidence>
<dbReference type="PANTHER" id="PTHR41813">
    <property type="entry name" value="REGULATOR PAB1642, PUTATIVE (AFU_ORTHOLOGUE AFUA_3G11955)-RELATED"/>
    <property type="match status" value="1"/>
</dbReference>
<dbReference type="GO" id="GO:0006772">
    <property type="term" value="P:thiamine metabolic process"/>
    <property type="evidence" value="ECO:0007669"/>
    <property type="project" value="UniProtKB-ARBA"/>
</dbReference>